<protein>
    <submittedName>
        <fullName evidence="2">Uncharacterized protein</fullName>
    </submittedName>
</protein>
<dbReference type="EMBL" id="DS268110">
    <property type="protein sequence ID" value="KMM67838.1"/>
    <property type="molecule type" value="Genomic_DNA"/>
</dbReference>
<proteinExistence type="predicted"/>
<feature type="region of interest" description="Disordered" evidence="1">
    <location>
        <begin position="74"/>
        <end position="112"/>
    </location>
</feature>
<name>A0A0J6FC39_COCPO</name>
<evidence type="ECO:0000256" key="1">
    <source>
        <dbReference type="SAM" id="MobiDB-lite"/>
    </source>
</evidence>
<organism evidence="2 3">
    <name type="scientific">Coccidioides posadasii RMSCC 3488</name>
    <dbReference type="NCBI Taxonomy" id="454284"/>
    <lineage>
        <taxon>Eukaryota</taxon>
        <taxon>Fungi</taxon>
        <taxon>Dikarya</taxon>
        <taxon>Ascomycota</taxon>
        <taxon>Pezizomycotina</taxon>
        <taxon>Eurotiomycetes</taxon>
        <taxon>Eurotiomycetidae</taxon>
        <taxon>Onygenales</taxon>
        <taxon>Onygenaceae</taxon>
        <taxon>Coccidioides</taxon>
    </lineage>
</organism>
<reference evidence="2 3" key="1">
    <citation type="submission" date="2007-06" db="EMBL/GenBank/DDBJ databases">
        <title>The Genome Sequence of Coccidioides posadasii RMSCC_3488.</title>
        <authorList>
            <consortium name="Coccidioides Genome Resources Consortium"/>
            <consortium name="The Broad Institute Genome Sequencing Platform"/>
            <person name="Henn M.R."/>
            <person name="Sykes S."/>
            <person name="Young S."/>
            <person name="Jaffe D."/>
            <person name="Berlin A."/>
            <person name="Alvarez P."/>
            <person name="Butler J."/>
            <person name="Gnerre S."/>
            <person name="Grabherr M."/>
            <person name="Mauceli E."/>
            <person name="Brockman W."/>
            <person name="Kodira C."/>
            <person name="Alvarado L."/>
            <person name="Zeng Q."/>
            <person name="Crawford M."/>
            <person name="Antoine C."/>
            <person name="Devon K."/>
            <person name="Galgiani J."/>
            <person name="Orsborn K."/>
            <person name="Lewis M.L."/>
            <person name="Nusbaum C."/>
            <person name="Galagan J."/>
            <person name="Birren B."/>
        </authorList>
    </citation>
    <scope>NUCLEOTIDE SEQUENCE [LARGE SCALE GENOMIC DNA]</scope>
    <source>
        <strain evidence="2 3">RMSCC 3488</strain>
    </source>
</reference>
<evidence type="ECO:0000313" key="3">
    <source>
        <dbReference type="Proteomes" id="UP000054567"/>
    </source>
</evidence>
<dbReference type="AlphaFoldDB" id="A0A0J6FC39"/>
<dbReference type="VEuPathDB" id="FungiDB:CPAG_04171"/>
<accession>A0A0J6FC39</accession>
<sequence length="131" mass="14301">MAEPGQLARPAVRRWWLVGAAGPKLKITLYKLVNFRPAACPEDTAGRSPSSCNRSLSCTKNRKLVGQLRSTFKSTPSSSTVFLEDEGKKKQRARGRRKSDVSKKTLPSGAPLQKDAICNPLVCTPYDAPLS</sequence>
<gene>
    <name evidence="2" type="ORF">CPAG_04171</name>
</gene>
<reference evidence="3" key="2">
    <citation type="journal article" date="2009" name="Genome Res.">
        <title>Comparative genomic analyses of the human fungal pathogens Coccidioides and their relatives.</title>
        <authorList>
            <person name="Sharpton T.J."/>
            <person name="Stajich J.E."/>
            <person name="Rounsley S.D."/>
            <person name="Gardner M.J."/>
            <person name="Wortman J.R."/>
            <person name="Jordar V.S."/>
            <person name="Maiti R."/>
            <person name="Kodira C.D."/>
            <person name="Neafsey D.E."/>
            <person name="Zeng Q."/>
            <person name="Hung C.-Y."/>
            <person name="McMahan C."/>
            <person name="Muszewska A."/>
            <person name="Grynberg M."/>
            <person name="Mandel M.A."/>
            <person name="Kellner E.M."/>
            <person name="Barker B.M."/>
            <person name="Galgiani J.N."/>
            <person name="Orbach M.J."/>
            <person name="Kirkland T.N."/>
            <person name="Cole G.T."/>
            <person name="Henn M.R."/>
            <person name="Birren B.W."/>
            <person name="Taylor J.W."/>
        </authorList>
    </citation>
    <scope>NUCLEOTIDE SEQUENCE [LARGE SCALE GENOMIC DNA]</scope>
    <source>
        <strain evidence="3">RMSCC 3488</strain>
    </source>
</reference>
<dbReference type="Proteomes" id="UP000054567">
    <property type="component" value="Unassembled WGS sequence"/>
</dbReference>
<reference evidence="3" key="3">
    <citation type="journal article" date="2010" name="Genome Res.">
        <title>Population genomic sequencing of Coccidioides fungi reveals recent hybridization and transposon control.</title>
        <authorList>
            <person name="Neafsey D.E."/>
            <person name="Barker B.M."/>
            <person name="Sharpton T.J."/>
            <person name="Stajich J.E."/>
            <person name="Park D.J."/>
            <person name="Whiston E."/>
            <person name="Hung C.-Y."/>
            <person name="McMahan C."/>
            <person name="White J."/>
            <person name="Sykes S."/>
            <person name="Heiman D."/>
            <person name="Young S."/>
            <person name="Zeng Q."/>
            <person name="Abouelleil A."/>
            <person name="Aftuck L."/>
            <person name="Bessette D."/>
            <person name="Brown A."/>
            <person name="FitzGerald M."/>
            <person name="Lui A."/>
            <person name="Macdonald J.P."/>
            <person name="Priest M."/>
            <person name="Orbach M.J."/>
            <person name="Galgiani J.N."/>
            <person name="Kirkland T.N."/>
            <person name="Cole G.T."/>
            <person name="Birren B.W."/>
            <person name="Henn M.R."/>
            <person name="Taylor J.W."/>
            <person name="Rounsley S.D."/>
        </authorList>
    </citation>
    <scope>NUCLEOTIDE SEQUENCE [LARGE SCALE GENOMIC DNA]</scope>
    <source>
        <strain evidence="3">RMSCC 3488</strain>
    </source>
</reference>
<evidence type="ECO:0000313" key="2">
    <source>
        <dbReference type="EMBL" id="KMM67838.1"/>
    </source>
</evidence>